<keyword evidence="13" id="KW-1185">Reference proteome</keyword>
<comment type="catalytic activity">
    <reaction evidence="9 10">
        <text>uridine(1498) in 16S rRNA + S-adenosyl-L-methionine = N(3)-methyluridine(1498) in 16S rRNA + S-adenosyl-L-homocysteine + H(+)</text>
        <dbReference type="Rhea" id="RHEA:42920"/>
        <dbReference type="Rhea" id="RHEA-COMP:10283"/>
        <dbReference type="Rhea" id="RHEA-COMP:10284"/>
        <dbReference type="ChEBI" id="CHEBI:15378"/>
        <dbReference type="ChEBI" id="CHEBI:57856"/>
        <dbReference type="ChEBI" id="CHEBI:59789"/>
        <dbReference type="ChEBI" id="CHEBI:65315"/>
        <dbReference type="ChEBI" id="CHEBI:74502"/>
        <dbReference type="EC" id="2.1.1.193"/>
    </reaction>
</comment>
<comment type="function">
    <text evidence="8 10">Specifically methylates the N3 position of the uracil ring of uridine 1498 (m3U1498) in 16S rRNA. Acts on the fully assembled 30S ribosomal subunit.</text>
</comment>
<keyword evidence="3 10" id="KW-0963">Cytoplasm</keyword>
<dbReference type="SUPFAM" id="SSF75217">
    <property type="entry name" value="alpha/beta knot"/>
    <property type="match status" value="1"/>
</dbReference>
<dbReference type="AlphaFoldDB" id="A0AAW8B216"/>
<dbReference type="PIRSF" id="PIRSF015601">
    <property type="entry name" value="MTase_slr0722"/>
    <property type="match status" value="1"/>
</dbReference>
<protein>
    <recommendedName>
        <fullName evidence="10">Ribosomal RNA small subunit methyltransferase E</fullName>
        <ecNumber evidence="10">2.1.1.193</ecNumber>
    </recommendedName>
</protein>
<organism evidence="12 13">
    <name type="scientific">Porticoccus litoralis</name>
    <dbReference type="NCBI Taxonomy" id="434086"/>
    <lineage>
        <taxon>Bacteria</taxon>
        <taxon>Pseudomonadati</taxon>
        <taxon>Pseudomonadota</taxon>
        <taxon>Gammaproteobacteria</taxon>
        <taxon>Cellvibrionales</taxon>
        <taxon>Porticoccaceae</taxon>
        <taxon>Porticoccus</taxon>
    </lineage>
</organism>
<evidence type="ECO:0000256" key="1">
    <source>
        <dbReference type="ARBA" id="ARBA00004496"/>
    </source>
</evidence>
<evidence type="ECO:0000256" key="8">
    <source>
        <dbReference type="ARBA" id="ARBA00025699"/>
    </source>
</evidence>
<evidence type="ECO:0000313" key="13">
    <source>
        <dbReference type="Proteomes" id="UP001178354"/>
    </source>
</evidence>
<evidence type="ECO:0000256" key="4">
    <source>
        <dbReference type="ARBA" id="ARBA00022552"/>
    </source>
</evidence>
<dbReference type="GO" id="GO:0070042">
    <property type="term" value="F:rRNA (uridine-N3-)-methyltransferase activity"/>
    <property type="evidence" value="ECO:0007669"/>
    <property type="project" value="TreeGrafter"/>
</dbReference>
<reference evidence="12" key="2">
    <citation type="submission" date="2023-08" db="EMBL/GenBank/DDBJ databases">
        <authorList>
            <person name="Luo J."/>
        </authorList>
    </citation>
    <scope>NUCLEOTIDE SEQUENCE</scope>
    <source>
        <strain evidence="12">DSM 25064</strain>
    </source>
</reference>
<evidence type="ECO:0000313" key="12">
    <source>
        <dbReference type="EMBL" id="MDP1519836.1"/>
    </source>
</evidence>
<evidence type="ECO:0000256" key="6">
    <source>
        <dbReference type="ARBA" id="ARBA00022679"/>
    </source>
</evidence>
<evidence type="ECO:0000256" key="5">
    <source>
        <dbReference type="ARBA" id="ARBA00022603"/>
    </source>
</evidence>
<dbReference type="InterPro" id="IPR046886">
    <property type="entry name" value="RsmE_MTase_dom"/>
</dbReference>
<dbReference type="InterPro" id="IPR029026">
    <property type="entry name" value="tRNA_m1G_MTases_N"/>
</dbReference>
<proteinExistence type="inferred from homology"/>
<comment type="subcellular location">
    <subcellularLocation>
        <location evidence="1 10">Cytoplasm</location>
    </subcellularLocation>
</comment>
<dbReference type="PANTHER" id="PTHR30027:SF3">
    <property type="entry name" value="16S RRNA (URACIL(1498)-N(3))-METHYLTRANSFERASE"/>
    <property type="match status" value="1"/>
</dbReference>
<dbReference type="GO" id="GO:0005737">
    <property type="term" value="C:cytoplasm"/>
    <property type="evidence" value="ECO:0007669"/>
    <property type="project" value="UniProtKB-SubCell"/>
</dbReference>
<keyword evidence="6 10" id="KW-0808">Transferase</keyword>
<evidence type="ECO:0000256" key="7">
    <source>
        <dbReference type="ARBA" id="ARBA00022691"/>
    </source>
</evidence>
<dbReference type="NCBIfam" id="TIGR00046">
    <property type="entry name" value="RsmE family RNA methyltransferase"/>
    <property type="match status" value="1"/>
</dbReference>
<comment type="caution">
    <text evidence="12">The sequence shown here is derived from an EMBL/GenBank/DDBJ whole genome shotgun (WGS) entry which is preliminary data.</text>
</comment>
<evidence type="ECO:0000256" key="3">
    <source>
        <dbReference type="ARBA" id="ARBA00022490"/>
    </source>
</evidence>
<sequence length="236" mass="26145">MNLLLLEPGDFIDENRVQLQGRRLQHMQDVHGVTTGDTLKAGVLNGSMGTARILQLSQTLAELEVSLDKAPPPPLPITLLLALPRPKMLRRVLQTVATMGVKQLYLINSWRVEKSYWQSPFLSEHAIREQLLLGLEQGCDTLLPEVHIRQRFKPFVEDELPGLVAGNMALVAHPSGEMPCPTSVQDNLVLALGPEGGFIDYEIQKFQETGFDAVTLGARILRVETAIPAILGRLFQ</sequence>
<evidence type="ECO:0000259" key="11">
    <source>
        <dbReference type="Pfam" id="PF04452"/>
    </source>
</evidence>
<gene>
    <name evidence="12" type="ORF">Q8A57_02525</name>
</gene>
<dbReference type="RefSeq" id="WP_305169348.1">
    <property type="nucleotide sequence ID" value="NZ_JAUUUU010000001.1"/>
</dbReference>
<dbReference type="InterPro" id="IPR006700">
    <property type="entry name" value="RsmE"/>
</dbReference>
<dbReference type="Proteomes" id="UP001178354">
    <property type="component" value="Unassembled WGS sequence"/>
</dbReference>
<name>A0AAW8B216_9GAMM</name>
<keyword evidence="7 10" id="KW-0949">S-adenosyl-L-methionine</keyword>
<evidence type="ECO:0000256" key="9">
    <source>
        <dbReference type="ARBA" id="ARBA00047944"/>
    </source>
</evidence>
<evidence type="ECO:0000256" key="10">
    <source>
        <dbReference type="PIRNR" id="PIRNR015601"/>
    </source>
</evidence>
<dbReference type="PANTHER" id="PTHR30027">
    <property type="entry name" value="RIBOSOMAL RNA SMALL SUBUNIT METHYLTRANSFERASE E"/>
    <property type="match status" value="1"/>
</dbReference>
<dbReference type="CDD" id="cd18084">
    <property type="entry name" value="RsmE-like"/>
    <property type="match status" value="1"/>
</dbReference>
<dbReference type="Gene3D" id="3.40.1280.10">
    <property type="match status" value="1"/>
</dbReference>
<dbReference type="GO" id="GO:0070475">
    <property type="term" value="P:rRNA base methylation"/>
    <property type="evidence" value="ECO:0007669"/>
    <property type="project" value="TreeGrafter"/>
</dbReference>
<reference evidence="12" key="1">
    <citation type="journal article" date="2010" name="Int. J. Syst. Evol. Microbiol.">
        <title>Porticoccus litoralis gen. nov., sp. nov., a gammaproteobacterium isolated from the Yellow Sea.</title>
        <authorList>
            <person name="Oh H.M."/>
            <person name="Kim H."/>
            <person name="Kim K.M."/>
            <person name="Min G.S."/>
            <person name="Cho J.C."/>
        </authorList>
    </citation>
    <scope>NUCLEOTIDE SEQUENCE</scope>
    <source>
        <strain evidence="12">DSM 25064</strain>
    </source>
</reference>
<accession>A0AAW8B216</accession>
<dbReference type="Pfam" id="PF04452">
    <property type="entry name" value="Methyltrans_RNA"/>
    <property type="match status" value="1"/>
</dbReference>
<keyword evidence="5 10" id="KW-0489">Methyltransferase</keyword>
<dbReference type="InterPro" id="IPR029028">
    <property type="entry name" value="Alpha/beta_knot_MTases"/>
</dbReference>
<feature type="domain" description="Ribosomal RNA small subunit methyltransferase E methyltransferase" evidence="11">
    <location>
        <begin position="72"/>
        <end position="233"/>
    </location>
</feature>
<dbReference type="EC" id="2.1.1.193" evidence="10"/>
<evidence type="ECO:0000256" key="2">
    <source>
        <dbReference type="ARBA" id="ARBA00005528"/>
    </source>
</evidence>
<dbReference type="NCBIfam" id="NF008700">
    <property type="entry name" value="PRK11713.5-4"/>
    <property type="match status" value="1"/>
</dbReference>
<comment type="similarity">
    <text evidence="2 10">Belongs to the RNA methyltransferase RsmE family.</text>
</comment>
<keyword evidence="4 10" id="KW-0698">rRNA processing</keyword>
<dbReference type="EMBL" id="JAUUUU010000001">
    <property type="protein sequence ID" value="MDP1519836.1"/>
    <property type="molecule type" value="Genomic_DNA"/>
</dbReference>